<feature type="domain" description="PAC" evidence="10">
    <location>
        <begin position="515"/>
        <end position="567"/>
    </location>
</feature>
<sequence length="807" mass="91481">MAPHSGESESSSRTGAGERGQRASAAGERPVHERMADLLAENEALRRENATLQSVKDALQESEERYRRLFEDDLTGDVITAPDGRILACNPAFVRIFGFASVEEALNTNVRDLYEDPRDLDRLQEHVRREGKVENEGRIRKRRDGTRIHVVENVIGRFGSDGELLELQGYIYDDSERKRAEDALRENMEWYRHALDNPLVGYAHCEIITDAAGKPVDYVYLEVNRAFEQFTGLAREDALNRRVTELLAPEEVAGIIAIYGSVALTGESTTFQYPVPTLSKWFEVTAFSYQRGRVTTFFTDITERKRTEEALRESEERCRRLFEDDLTGDFLTALDGRILACNPAFVRIFGFASVEEALNTNIRDLYEDPGDRDRLLERLRGEGKVENEGRIRKRRDGTRIHVVENMVGRFSVDGELIETQGYVYDDSERKRAEEALRESEERFRAVLENSLDAAYRRNLQADRYDYMSPVIEEILGFTPEEMAAMSLEEIVDHIHPDDRLPVDTELNTAAASGRGLLEYRFQAKDGRYRWLEDHFTVIADPGGRPLFRGGIVRDVTERRRTEEAIRRHAEDLARIHRDLESAHRETNLYLDILTHDIGNTENVSNLYTELLIDSVKGEAACYVANLKRSIAKSIEILGTVSKIRRIHSGPPGLRPTDLDAVIRAEIAHFPDIPISYEGVPRQVLADDLLCEVFTNLIGNAVKHGGPGVAVTVRTEEEDGFVRVTVADTGRGVPDDQKEEIFHRYEKKQRGVGEGLGLYLVQILIDRYGGRIWVEDRVPGRPRGGAAFSFLLREADPVPDRSPSVCVT</sequence>
<dbReference type="SMART" id="SM00091">
    <property type="entry name" value="PAS"/>
    <property type="match status" value="4"/>
</dbReference>
<dbReference type="EC" id="2.7.13.3" evidence="2"/>
<dbReference type="InterPro" id="IPR036890">
    <property type="entry name" value="HATPase_C_sf"/>
</dbReference>
<feature type="region of interest" description="Disordered" evidence="7">
    <location>
        <begin position="1"/>
        <end position="33"/>
    </location>
</feature>
<dbReference type="Pfam" id="PF08447">
    <property type="entry name" value="PAS_3"/>
    <property type="match status" value="1"/>
</dbReference>
<dbReference type="SUPFAM" id="SSF55785">
    <property type="entry name" value="PYP-like sensor domain (PAS domain)"/>
    <property type="match status" value="4"/>
</dbReference>
<comment type="caution">
    <text evidence="11">The sequence shown here is derived from an EMBL/GenBank/DDBJ whole genome shotgun (WGS) entry which is preliminary data.</text>
</comment>
<evidence type="ECO:0000313" key="12">
    <source>
        <dbReference type="Proteomes" id="UP001523230"/>
    </source>
</evidence>
<dbReference type="Gene3D" id="6.10.250.490">
    <property type="match status" value="1"/>
</dbReference>
<feature type="domain" description="PAC" evidence="10">
    <location>
        <begin position="385"/>
        <end position="438"/>
    </location>
</feature>
<evidence type="ECO:0000259" key="8">
    <source>
        <dbReference type="PROSITE" id="PS50109"/>
    </source>
</evidence>
<dbReference type="InterPro" id="IPR035965">
    <property type="entry name" value="PAS-like_dom_sf"/>
</dbReference>
<evidence type="ECO:0000313" key="11">
    <source>
        <dbReference type="EMBL" id="MCM2465513.1"/>
    </source>
</evidence>
<dbReference type="SMART" id="SM00387">
    <property type="entry name" value="HATPase_c"/>
    <property type="match status" value="1"/>
</dbReference>
<name>A0ABD4TAJ2_9EURY</name>
<dbReference type="InterPro" id="IPR001610">
    <property type="entry name" value="PAC"/>
</dbReference>
<feature type="domain" description="Histidine kinase" evidence="8">
    <location>
        <begin position="689"/>
        <end position="795"/>
    </location>
</feature>
<dbReference type="RefSeq" id="WP_250986742.1">
    <property type="nucleotide sequence ID" value="NZ_QFDM01000001.1"/>
</dbReference>
<dbReference type="InterPro" id="IPR052162">
    <property type="entry name" value="Sensor_kinase/Photoreceptor"/>
</dbReference>
<organism evidence="11 12">
    <name type="scientific">Methanoculleus oceani</name>
    <dbReference type="NCBI Taxonomy" id="2184756"/>
    <lineage>
        <taxon>Archaea</taxon>
        <taxon>Methanobacteriati</taxon>
        <taxon>Methanobacteriota</taxon>
        <taxon>Stenosarchaea group</taxon>
        <taxon>Methanomicrobia</taxon>
        <taxon>Methanomicrobiales</taxon>
        <taxon>Methanomicrobiaceae</taxon>
        <taxon>Methanoculleus</taxon>
    </lineage>
</organism>
<keyword evidence="12" id="KW-1185">Reference proteome</keyword>
<dbReference type="Gene3D" id="3.30.450.20">
    <property type="entry name" value="PAS domain"/>
    <property type="match status" value="4"/>
</dbReference>
<dbReference type="InterPro" id="IPR004358">
    <property type="entry name" value="Sig_transdc_His_kin-like_C"/>
</dbReference>
<evidence type="ECO:0000256" key="5">
    <source>
        <dbReference type="ARBA" id="ARBA00022777"/>
    </source>
</evidence>
<evidence type="ECO:0000256" key="6">
    <source>
        <dbReference type="SAM" id="Coils"/>
    </source>
</evidence>
<feature type="coiled-coil region" evidence="6">
    <location>
        <begin position="35"/>
        <end position="72"/>
    </location>
</feature>
<feature type="domain" description="PAS" evidence="9">
    <location>
        <begin position="314"/>
        <end position="355"/>
    </location>
</feature>
<evidence type="ECO:0000256" key="1">
    <source>
        <dbReference type="ARBA" id="ARBA00000085"/>
    </source>
</evidence>
<evidence type="ECO:0000256" key="7">
    <source>
        <dbReference type="SAM" id="MobiDB-lite"/>
    </source>
</evidence>
<dbReference type="Pfam" id="PF00989">
    <property type="entry name" value="PAS"/>
    <property type="match status" value="2"/>
</dbReference>
<dbReference type="PANTHER" id="PTHR43304:SF1">
    <property type="entry name" value="PAC DOMAIN-CONTAINING PROTEIN"/>
    <property type="match status" value="1"/>
</dbReference>
<dbReference type="InterPro" id="IPR005467">
    <property type="entry name" value="His_kinase_dom"/>
</dbReference>
<feature type="domain" description="PAS" evidence="9">
    <location>
        <begin position="207"/>
        <end position="251"/>
    </location>
</feature>
<dbReference type="SMART" id="SM00086">
    <property type="entry name" value="PAC"/>
    <property type="match status" value="4"/>
</dbReference>
<dbReference type="InterPro" id="IPR013767">
    <property type="entry name" value="PAS_fold"/>
</dbReference>
<dbReference type="PANTHER" id="PTHR43304">
    <property type="entry name" value="PHYTOCHROME-LIKE PROTEIN CPH1"/>
    <property type="match status" value="1"/>
</dbReference>
<dbReference type="InterPro" id="IPR000014">
    <property type="entry name" value="PAS"/>
</dbReference>
<dbReference type="Gene3D" id="3.30.565.10">
    <property type="entry name" value="Histidine kinase-like ATPase, C-terminal domain"/>
    <property type="match status" value="1"/>
</dbReference>
<feature type="domain" description="PAC" evidence="10">
    <location>
        <begin position="133"/>
        <end position="186"/>
    </location>
</feature>
<dbReference type="InterPro" id="IPR003594">
    <property type="entry name" value="HATPase_dom"/>
</dbReference>
<keyword evidence="6" id="KW-0175">Coiled coil</keyword>
<keyword evidence="5" id="KW-0418">Kinase</keyword>
<gene>
    <name evidence="11" type="ORF">DIC75_04165</name>
</gene>
<protein>
    <recommendedName>
        <fullName evidence="2">histidine kinase</fullName>
        <ecNumber evidence="2">2.7.13.3</ecNumber>
    </recommendedName>
</protein>
<dbReference type="InterPro" id="IPR013656">
    <property type="entry name" value="PAS_4"/>
</dbReference>
<dbReference type="CDD" id="cd00130">
    <property type="entry name" value="PAS"/>
    <property type="match status" value="4"/>
</dbReference>
<keyword evidence="3" id="KW-0597">Phosphoprotein</keyword>
<reference evidence="11 12" key="1">
    <citation type="submission" date="2018-05" db="EMBL/GenBank/DDBJ databases">
        <title>Isolation and characterization of genus Methanoculleus species and their viruses from deep sea marine sediment offshore southwestern Taiwan.</title>
        <authorList>
            <person name="Wei W.-H."/>
            <person name="Chen W.-C."/>
            <person name="Lai M.-C."/>
            <person name="Chen S.-C."/>
        </authorList>
    </citation>
    <scope>NUCLEOTIDE SEQUENCE [LARGE SCALE GENOMIC DNA]</scope>
    <source>
        <strain evidence="11 12">CWC-02</strain>
    </source>
</reference>
<evidence type="ECO:0000259" key="9">
    <source>
        <dbReference type="PROSITE" id="PS50112"/>
    </source>
</evidence>
<dbReference type="GO" id="GO:0004673">
    <property type="term" value="F:protein histidine kinase activity"/>
    <property type="evidence" value="ECO:0007669"/>
    <property type="project" value="UniProtKB-EC"/>
</dbReference>
<accession>A0ABD4TAJ2</accession>
<dbReference type="NCBIfam" id="TIGR00229">
    <property type="entry name" value="sensory_box"/>
    <property type="match status" value="4"/>
</dbReference>
<dbReference type="PRINTS" id="PR00344">
    <property type="entry name" value="BCTRLSENSOR"/>
</dbReference>
<dbReference type="Pfam" id="PF02518">
    <property type="entry name" value="HATPase_c"/>
    <property type="match status" value="1"/>
</dbReference>
<dbReference type="InterPro" id="IPR000700">
    <property type="entry name" value="PAS-assoc_C"/>
</dbReference>
<proteinExistence type="predicted"/>
<dbReference type="PROSITE" id="PS50113">
    <property type="entry name" value="PAC"/>
    <property type="match status" value="3"/>
</dbReference>
<evidence type="ECO:0000256" key="2">
    <source>
        <dbReference type="ARBA" id="ARBA00012438"/>
    </source>
</evidence>
<dbReference type="Proteomes" id="UP001523230">
    <property type="component" value="Unassembled WGS sequence"/>
</dbReference>
<dbReference type="PROSITE" id="PS50109">
    <property type="entry name" value="HIS_KIN"/>
    <property type="match status" value="1"/>
</dbReference>
<evidence type="ECO:0000256" key="3">
    <source>
        <dbReference type="ARBA" id="ARBA00022553"/>
    </source>
</evidence>
<dbReference type="AlphaFoldDB" id="A0ABD4TAJ2"/>
<comment type="catalytic activity">
    <reaction evidence="1">
        <text>ATP + protein L-histidine = ADP + protein N-phospho-L-histidine.</text>
        <dbReference type="EC" id="2.7.13.3"/>
    </reaction>
</comment>
<dbReference type="SUPFAM" id="SSF55874">
    <property type="entry name" value="ATPase domain of HSP90 chaperone/DNA topoisomerase II/histidine kinase"/>
    <property type="match status" value="1"/>
</dbReference>
<dbReference type="Pfam" id="PF08448">
    <property type="entry name" value="PAS_4"/>
    <property type="match status" value="1"/>
</dbReference>
<evidence type="ECO:0000259" key="10">
    <source>
        <dbReference type="PROSITE" id="PS50113"/>
    </source>
</evidence>
<feature type="domain" description="PAS" evidence="9">
    <location>
        <begin position="62"/>
        <end position="103"/>
    </location>
</feature>
<dbReference type="EMBL" id="QFDM01000001">
    <property type="protein sequence ID" value="MCM2465513.1"/>
    <property type="molecule type" value="Genomic_DNA"/>
</dbReference>
<dbReference type="InterPro" id="IPR013655">
    <property type="entry name" value="PAS_fold_3"/>
</dbReference>
<dbReference type="PROSITE" id="PS50112">
    <property type="entry name" value="PAS"/>
    <property type="match status" value="4"/>
</dbReference>
<keyword evidence="4" id="KW-0808">Transferase</keyword>
<feature type="domain" description="PAS" evidence="9">
    <location>
        <begin position="439"/>
        <end position="513"/>
    </location>
</feature>
<evidence type="ECO:0000256" key="4">
    <source>
        <dbReference type="ARBA" id="ARBA00022679"/>
    </source>
</evidence>